<proteinExistence type="predicted"/>
<dbReference type="GeneID" id="96612599"/>
<protein>
    <submittedName>
        <fullName evidence="1">Uncharacterized protein</fullName>
    </submittedName>
</protein>
<dbReference type="Proteomes" id="UP000030300">
    <property type="component" value="Chromosome"/>
</dbReference>
<organism evidence="1 2">
    <name type="scientific">Nocardioides simplex</name>
    <name type="common">Arthrobacter simplex</name>
    <dbReference type="NCBI Taxonomy" id="2045"/>
    <lineage>
        <taxon>Bacteria</taxon>
        <taxon>Bacillati</taxon>
        <taxon>Actinomycetota</taxon>
        <taxon>Actinomycetes</taxon>
        <taxon>Propionibacteriales</taxon>
        <taxon>Nocardioidaceae</taxon>
        <taxon>Pimelobacter</taxon>
    </lineage>
</organism>
<dbReference type="OrthoDB" id="3790884at2"/>
<sequence length="231" mass="23853">MSEPPAPYPPPPPWPASPDAPPPRTPRNGIAVASLVLGIIGLCASPIPLLNFVGGICALIGLVLGTIALLRAGRLGRRGLAAWGTGLSATALVISVVVGFIVLRYLGDLLDFVDPPDPSAKVGERFTTDDGDLSIVVTSITCPDSEPCDFAFEATNKSDRTIYLDNIRVKGVVDGQWRDPWLDGTTSSVDPGESVSRTGTISVSGGRLDGIAFDADDASSHSAVVVAAPGP</sequence>
<dbReference type="RefSeq" id="WP_075018626.1">
    <property type="nucleotide sequence ID" value="NZ_BJMC01000009.1"/>
</dbReference>
<evidence type="ECO:0000313" key="1">
    <source>
        <dbReference type="EMBL" id="AJR18444.1"/>
    </source>
</evidence>
<dbReference type="STRING" id="2045.KR76_14290"/>
<gene>
    <name evidence="1" type="ORF">KR76_14290</name>
</gene>
<dbReference type="KEGG" id="psim:KR76_14290"/>
<reference evidence="1 2" key="1">
    <citation type="journal article" date="2015" name="Genome Announc.">
        <title>Complete Genome Sequence of Steroid-Transforming Nocardioides simplex VKM Ac-2033D.</title>
        <authorList>
            <person name="Shtratnikova V.Y."/>
            <person name="Schelkunov M.I."/>
            <person name="Pekov Y.A."/>
            <person name="Fokina V.V."/>
            <person name="Logacheva M.D."/>
            <person name="Sokolov S.L."/>
            <person name="Bragin E.Y."/>
            <person name="Ashapkin V.V."/>
            <person name="Donova M.V."/>
        </authorList>
    </citation>
    <scope>NUCLEOTIDE SEQUENCE [LARGE SCALE GENOMIC DNA]</scope>
    <source>
        <strain evidence="1 2">VKM Ac-2033D</strain>
    </source>
</reference>
<accession>A0A0C5XCG3</accession>
<name>A0A0C5XCG3_NOCSI</name>
<dbReference type="HOGENOM" id="CLU_1198777_0_0_11"/>
<dbReference type="AlphaFoldDB" id="A0A0C5XCG3"/>
<keyword evidence="2" id="KW-1185">Reference proteome</keyword>
<dbReference type="EMBL" id="CP009896">
    <property type="protein sequence ID" value="AJR18444.1"/>
    <property type="molecule type" value="Genomic_DNA"/>
</dbReference>
<evidence type="ECO:0000313" key="2">
    <source>
        <dbReference type="Proteomes" id="UP000030300"/>
    </source>
</evidence>